<dbReference type="AlphaFoldDB" id="A0A6A6P9I4"/>
<protein>
    <submittedName>
        <fullName evidence="2">Uncharacterized protein</fullName>
    </submittedName>
</protein>
<evidence type="ECO:0000313" key="3">
    <source>
        <dbReference type="Proteomes" id="UP000799766"/>
    </source>
</evidence>
<reference evidence="2" key="1">
    <citation type="journal article" date="2020" name="Stud. Mycol.">
        <title>101 Dothideomycetes genomes: a test case for predicting lifestyles and emergence of pathogens.</title>
        <authorList>
            <person name="Haridas S."/>
            <person name="Albert R."/>
            <person name="Binder M."/>
            <person name="Bloem J."/>
            <person name="Labutti K."/>
            <person name="Salamov A."/>
            <person name="Andreopoulos B."/>
            <person name="Baker S."/>
            <person name="Barry K."/>
            <person name="Bills G."/>
            <person name="Bluhm B."/>
            <person name="Cannon C."/>
            <person name="Castanera R."/>
            <person name="Culley D."/>
            <person name="Daum C."/>
            <person name="Ezra D."/>
            <person name="Gonzalez J."/>
            <person name="Henrissat B."/>
            <person name="Kuo A."/>
            <person name="Liang C."/>
            <person name="Lipzen A."/>
            <person name="Lutzoni F."/>
            <person name="Magnuson J."/>
            <person name="Mondo S."/>
            <person name="Nolan M."/>
            <person name="Ohm R."/>
            <person name="Pangilinan J."/>
            <person name="Park H.-J."/>
            <person name="Ramirez L."/>
            <person name="Alfaro M."/>
            <person name="Sun H."/>
            <person name="Tritt A."/>
            <person name="Yoshinaga Y."/>
            <person name="Zwiers L.-H."/>
            <person name="Turgeon B."/>
            <person name="Goodwin S."/>
            <person name="Spatafora J."/>
            <person name="Crous P."/>
            <person name="Grigoriev I."/>
        </authorList>
    </citation>
    <scope>NUCLEOTIDE SEQUENCE</scope>
    <source>
        <strain evidence="2">ATCC 16933</strain>
    </source>
</reference>
<gene>
    <name evidence="2" type="ORF">BDY21DRAFT_335749</name>
</gene>
<organism evidence="2 3">
    <name type="scientific">Lineolata rhizophorae</name>
    <dbReference type="NCBI Taxonomy" id="578093"/>
    <lineage>
        <taxon>Eukaryota</taxon>
        <taxon>Fungi</taxon>
        <taxon>Dikarya</taxon>
        <taxon>Ascomycota</taxon>
        <taxon>Pezizomycotina</taxon>
        <taxon>Dothideomycetes</taxon>
        <taxon>Dothideomycetes incertae sedis</taxon>
        <taxon>Lineolatales</taxon>
        <taxon>Lineolataceae</taxon>
        <taxon>Lineolata</taxon>
    </lineage>
</organism>
<name>A0A6A6P9I4_9PEZI</name>
<accession>A0A6A6P9I4</accession>
<feature type="signal peptide" evidence="1">
    <location>
        <begin position="1"/>
        <end position="24"/>
    </location>
</feature>
<dbReference type="EMBL" id="MU001673">
    <property type="protein sequence ID" value="KAF2460548.1"/>
    <property type="molecule type" value="Genomic_DNA"/>
</dbReference>
<feature type="chain" id="PRO_5025545686" evidence="1">
    <location>
        <begin position="25"/>
        <end position="281"/>
    </location>
</feature>
<evidence type="ECO:0000256" key="1">
    <source>
        <dbReference type="SAM" id="SignalP"/>
    </source>
</evidence>
<dbReference type="Proteomes" id="UP000799766">
    <property type="component" value="Unassembled WGS sequence"/>
</dbReference>
<sequence length="281" mass="31334">MLVLEKFLWLVSAFAMLNAVAAVALPSNDAVAGDVIANGTTTDVVPANTAVSSNETPDRDVCSGDFEFFNLTFCADFNYKRCVYRTKVSEMCHSFEEHPALDRQVNVLVLEPNVVCFLSPAYDCSRAALVTIETTFVRFMVPHGMSSYMCKKNYPPVEIDATTVKRDVDVSTDIGPANASSTDLVLTDGDTADWDVFYVYLCQEAEFHACLKVLFVSDQCYQAGAKVNPHIVKSFRIPHNAYCYISPYDDCRSLILIDSDVSNVSRYFKSRLMGMRCWLSD</sequence>
<keyword evidence="1" id="KW-0732">Signal</keyword>
<keyword evidence="3" id="KW-1185">Reference proteome</keyword>
<proteinExistence type="predicted"/>
<evidence type="ECO:0000313" key="2">
    <source>
        <dbReference type="EMBL" id="KAF2460548.1"/>
    </source>
</evidence>